<evidence type="ECO:0000256" key="1">
    <source>
        <dbReference type="PROSITE-ProRule" id="PRU01076"/>
    </source>
</evidence>
<name>A0A1Q9B2V5_9HYPH</name>
<dbReference type="OrthoDB" id="9809003at2"/>
<dbReference type="NCBIfam" id="TIGR01439">
    <property type="entry name" value="lp_hng_hel_AbrB"/>
    <property type="match status" value="1"/>
</dbReference>
<organism evidence="3 4">
    <name type="scientific">Xaviernesmea oryzae</name>
    <dbReference type="NCBI Taxonomy" id="464029"/>
    <lineage>
        <taxon>Bacteria</taxon>
        <taxon>Pseudomonadati</taxon>
        <taxon>Pseudomonadota</taxon>
        <taxon>Alphaproteobacteria</taxon>
        <taxon>Hyphomicrobiales</taxon>
        <taxon>Rhizobiaceae</taxon>
        <taxon>Rhizobium/Agrobacterium group</taxon>
        <taxon>Xaviernesmea</taxon>
    </lineage>
</organism>
<dbReference type="RefSeq" id="WP_075625643.1">
    <property type="nucleotide sequence ID" value="NZ_FOAM01000016.1"/>
</dbReference>
<dbReference type="PROSITE" id="PS51740">
    <property type="entry name" value="SPOVT_ABRB"/>
    <property type="match status" value="1"/>
</dbReference>
<dbReference type="SUPFAM" id="SSF89447">
    <property type="entry name" value="AbrB/MazE/MraZ-like"/>
    <property type="match status" value="1"/>
</dbReference>
<evidence type="ECO:0000259" key="2">
    <source>
        <dbReference type="PROSITE" id="PS51740"/>
    </source>
</evidence>
<evidence type="ECO:0000313" key="4">
    <source>
        <dbReference type="Proteomes" id="UP000186364"/>
    </source>
</evidence>
<dbReference type="InterPro" id="IPR007159">
    <property type="entry name" value="SpoVT-AbrB_dom"/>
</dbReference>
<keyword evidence="1" id="KW-0238">DNA-binding</keyword>
<protein>
    <recommendedName>
        <fullName evidence="2">SpoVT-AbrB domain-containing protein</fullName>
    </recommendedName>
</protein>
<dbReference type="Gene3D" id="2.10.260.10">
    <property type="match status" value="1"/>
</dbReference>
<dbReference type="Pfam" id="PF04014">
    <property type="entry name" value="MazE_antitoxin"/>
    <property type="match status" value="1"/>
</dbReference>
<gene>
    <name evidence="3" type="ORF">BJF93_23590</name>
</gene>
<comment type="caution">
    <text evidence="3">The sequence shown here is derived from an EMBL/GenBank/DDBJ whole genome shotgun (WGS) entry which is preliminary data.</text>
</comment>
<dbReference type="AlphaFoldDB" id="A0A1Q9B2V5"/>
<accession>A0A1Q9B2V5</accession>
<dbReference type="SMART" id="SM00966">
    <property type="entry name" value="SpoVT_AbrB"/>
    <property type="match status" value="1"/>
</dbReference>
<dbReference type="GO" id="GO:0003677">
    <property type="term" value="F:DNA binding"/>
    <property type="evidence" value="ECO:0007669"/>
    <property type="project" value="UniProtKB-UniRule"/>
</dbReference>
<dbReference type="EMBL" id="MKIP01000026">
    <property type="protein sequence ID" value="OLP62344.1"/>
    <property type="molecule type" value="Genomic_DNA"/>
</dbReference>
<dbReference type="InterPro" id="IPR037914">
    <property type="entry name" value="SpoVT-AbrB_sf"/>
</dbReference>
<reference evidence="3 4" key="1">
    <citation type="submission" date="2016-09" db="EMBL/GenBank/DDBJ databases">
        <title>Rhizobium sp. nov., a novel species isolated from the rice rhizosphere.</title>
        <authorList>
            <person name="Zhao J."/>
            <person name="Zhang X."/>
        </authorList>
    </citation>
    <scope>NUCLEOTIDE SEQUENCE [LARGE SCALE GENOMIC DNA]</scope>
    <source>
        <strain evidence="3 4">1.7048</strain>
    </source>
</reference>
<feature type="domain" description="SpoVT-AbrB" evidence="2">
    <location>
        <begin position="2"/>
        <end position="48"/>
    </location>
</feature>
<sequence length="85" mass="9458">MSSTVRITSKNQITLPPEVRHGLGVTAGDEIDIIETSAGVFEVRARRENFSALRGMVKLDRHVSVDDLDRWVAEARDAAYQDETS</sequence>
<keyword evidence="4" id="KW-1185">Reference proteome</keyword>
<dbReference type="Proteomes" id="UP000186364">
    <property type="component" value="Unassembled WGS sequence"/>
</dbReference>
<evidence type="ECO:0000313" key="3">
    <source>
        <dbReference type="EMBL" id="OLP62344.1"/>
    </source>
</evidence>
<proteinExistence type="predicted"/>